<reference evidence="3 4" key="1">
    <citation type="journal article" date="2021" name="Cell">
        <title>Tracing the genetic footprints of vertebrate landing in non-teleost ray-finned fishes.</title>
        <authorList>
            <person name="Bi X."/>
            <person name="Wang K."/>
            <person name="Yang L."/>
            <person name="Pan H."/>
            <person name="Jiang H."/>
            <person name="Wei Q."/>
            <person name="Fang M."/>
            <person name="Yu H."/>
            <person name="Zhu C."/>
            <person name="Cai Y."/>
            <person name="He Y."/>
            <person name="Gan X."/>
            <person name="Zeng H."/>
            <person name="Yu D."/>
            <person name="Zhu Y."/>
            <person name="Jiang H."/>
            <person name="Qiu Q."/>
            <person name="Yang H."/>
            <person name="Zhang Y.E."/>
            <person name="Wang W."/>
            <person name="Zhu M."/>
            <person name="He S."/>
            <person name="Zhang G."/>
        </authorList>
    </citation>
    <scope>NUCLEOTIDE SEQUENCE [LARGE SCALE GENOMIC DNA]</scope>
    <source>
        <strain evidence="3">Bchr_013</strain>
    </source>
</reference>
<comment type="caution">
    <text evidence="3">The sequence shown here is derived from an EMBL/GenBank/DDBJ whole genome shotgun (WGS) entry which is preliminary data.</text>
</comment>
<evidence type="ECO:0000313" key="3">
    <source>
        <dbReference type="EMBL" id="KAG2462415.1"/>
    </source>
</evidence>
<dbReference type="EMBL" id="JAATIS010004040">
    <property type="protein sequence ID" value="KAG2462415.1"/>
    <property type="molecule type" value="Genomic_DNA"/>
</dbReference>
<feature type="non-terminal residue" evidence="3">
    <location>
        <position position="1"/>
    </location>
</feature>
<accession>A0A8X7X7K9</accession>
<dbReference type="InterPro" id="IPR033593">
    <property type="entry name" value="N-RASSF"/>
</dbReference>
<feature type="compositionally biased region" description="Low complexity" evidence="2">
    <location>
        <begin position="129"/>
        <end position="148"/>
    </location>
</feature>
<feature type="non-terminal residue" evidence="3">
    <location>
        <position position="463"/>
    </location>
</feature>
<dbReference type="InterPro" id="IPR029071">
    <property type="entry name" value="Ubiquitin-like_domsf"/>
</dbReference>
<dbReference type="Proteomes" id="UP000886611">
    <property type="component" value="Unassembled WGS sequence"/>
</dbReference>
<proteinExistence type="predicted"/>
<organism evidence="3 4">
    <name type="scientific">Polypterus senegalus</name>
    <name type="common">Senegal bichir</name>
    <dbReference type="NCBI Taxonomy" id="55291"/>
    <lineage>
        <taxon>Eukaryota</taxon>
        <taxon>Metazoa</taxon>
        <taxon>Chordata</taxon>
        <taxon>Craniata</taxon>
        <taxon>Vertebrata</taxon>
        <taxon>Euteleostomi</taxon>
        <taxon>Actinopterygii</taxon>
        <taxon>Polypteriformes</taxon>
        <taxon>Polypteridae</taxon>
        <taxon>Polypterus</taxon>
    </lineage>
</organism>
<gene>
    <name evidence="3" type="primary">Rassf8_0</name>
    <name evidence="3" type="ORF">GTO96_0000102</name>
</gene>
<evidence type="ECO:0000313" key="4">
    <source>
        <dbReference type="Proteomes" id="UP000886611"/>
    </source>
</evidence>
<sequence length="463" mass="52257">MWRSRYLYKRTKVQVFRVLVLPVLLCGCETWTLSSDLRRRLHSFSTVSHRRVLGYRWFDFVLLTGVPNEAHDLHCQTGRYILIQKLRDTERQLLANEKPLESLAKCGQYANDVQFILRRTGPSAGERPSSNSDSSGTSVGVPLPAKPAEAPKRKEPKKSMTFNLGSMGSVDFSTKKKIKPAEPNGGEKNVSTVNGHVSKEEIFKKVLVQQEQLQALEAQIKSLESEIYSWEHPTTPSLEDELLILQQTIRSNNAELEEEELWVNELQIEKEQERTMQWKLKDLHSTLDECTRKLGDFDTKSALLEQEIQQENADRTKKSKQTSRSQAQVEDSLVRIKAELENKNKQHSMLDNSLKDMKKAVMEVESVLQVLDHLPLIVLPDGTVESSRPAQRPRQHPLAVTADPNRAVENSISHEALRETEAPSSAREAATKLPGGGFGGFSAVLLYGNPQVELKSSRDDGDK</sequence>
<dbReference type="PROSITE" id="PS51257">
    <property type="entry name" value="PROKAR_LIPOPROTEIN"/>
    <property type="match status" value="1"/>
</dbReference>
<feature type="region of interest" description="Disordered" evidence="2">
    <location>
        <begin position="121"/>
        <end position="166"/>
    </location>
</feature>
<protein>
    <submittedName>
        <fullName evidence="3">RASF8 protein</fullName>
    </submittedName>
</protein>
<feature type="region of interest" description="Disordered" evidence="2">
    <location>
        <begin position="310"/>
        <end position="330"/>
    </location>
</feature>
<dbReference type="PANTHER" id="PTHR15286:SF11">
    <property type="entry name" value="RAS ASSOCIATION DOMAIN-CONTAINING PROTEIN 7"/>
    <property type="match status" value="1"/>
</dbReference>
<dbReference type="AlphaFoldDB" id="A0A8X7X7K9"/>
<evidence type="ECO:0000256" key="1">
    <source>
        <dbReference type="SAM" id="Coils"/>
    </source>
</evidence>
<dbReference type="Gene3D" id="3.10.20.90">
    <property type="entry name" value="Phosphatidylinositol 3-kinase Catalytic Subunit, Chain A, domain 1"/>
    <property type="match status" value="1"/>
</dbReference>
<name>A0A8X7X7K9_POLSE</name>
<keyword evidence="4" id="KW-1185">Reference proteome</keyword>
<keyword evidence="1" id="KW-0175">Coiled coil</keyword>
<evidence type="ECO:0000256" key="2">
    <source>
        <dbReference type="SAM" id="MobiDB-lite"/>
    </source>
</evidence>
<feature type="coiled-coil region" evidence="1">
    <location>
        <begin position="199"/>
        <end position="226"/>
    </location>
</feature>
<dbReference type="PANTHER" id="PTHR15286">
    <property type="entry name" value="RAS-ASSOCIATING DOMAIN CONTAINING PROTEIN"/>
    <property type="match status" value="1"/>
</dbReference>
<dbReference type="SUPFAM" id="SSF54236">
    <property type="entry name" value="Ubiquitin-like"/>
    <property type="match status" value="1"/>
</dbReference>